<dbReference type="RefSeq" id="WP_286018183.1">
    <property type="nucleotide sequence ID" value="NZ_CP127247.1"/>
</dbReference>
<dbReference type="AlphaFoldDB" id="A0A9Y2KY91"/>
<name>A0A9Y2KY91_9RHOB</name>
<dbReference type="Proteomes" id="UP001238334">
    <property type="component" value="Chromosome"/>
</dbReference>
<dbReference type="SUPFAM" id="SSF56349">
    <property type="entry name" value="DNA breaking-rejoining enzymes"/>
    <property type="match status" value="1"/>
</dbReference>
<dbReference type="Gene3D" id="1.10.443.10">
    <property type="entry name" value="Intergrase catalytic core"/>
    <property type="match status" value="1"/>
</dbReference>
<evidence type="ECO:0000313" key="3">
    <source>
        <dbReference type="Proteomes" id="UP001238334"/>
    </source>
</evidence>
<dbReference type="InterPro" id="IPR011010">
    <property type="entry name" value="DNA_brk_join_enz"/>
</dbReference>
<proteinExistence type="predicted"/>
<evidence type="ECO:0008006" key="4">
    <source>
        <dbReference type="Google" id="ProtNLM"/>
    </source>
</evidence>
<sequence length="176" mass="19817">MLKRACPNSVTRYVNVIRAVVNHTIDERGLSVSNPFHKLQIKGAGNTAGDRLGLKTVSSERRLPISDRLVEALQEHRENKLDEAPIFDRYGRGKGNTAASATMMKRFRKVISDPKKALHSLRHRKKDDLRNTSCPEEISKVILGHSNKEVAARYGAGFKIDVLRDWMDKSNLENGL</sequence>
<dbReference type="InterPro" id="IPR013762">
    <property type="entry name" value="Integrase-like_cat_sf"/>
</dbReference>
<evidence type="ECO:0000313" key="2">
    <source>
        <dbReference type="EMBL" id="WIY24505.1"/>
    </source>
</evidence>
<organism evidence="2 3">
    <name type="scientific">Parasedimentitalea psychrophila</name>
    <dbReference type="NCBI Taxonomy" id="2997337"/>
    <lineage>
        <taxon>Bacteria</taxon>
        <taxon>Pseudomonadati</taxon>
        <taxon>Pseudomonadota</taxon>
        <taxon>Alphaproteobacteria</taxon>
        <taxon>Rhodobacterales</taxon>
        <taxon>Paracoccaceae</taxon>
        <taxon>Parasedimentitalea</taxon>
    </lineage>
</organism>
<dbReference type="GO" id="GO:0003677">
    <property type="term" value="F:DNA binding"/>
    <property type="evidence" value="ECO:0007669"/>
    <property type="project" value="InterPro"/>
</dbReference>
<gene>
    <name evidence="2" type="ORF">QPJ95_18445</name>
</gene>
<keyword evidence="1" id="KW-0233">DNA recombination</keyword>
<protein>
    <recommendedName>
        <fullName evidence="4">Tyr recombinase domain-containing protein</fullName>
    </recommendedName>
</protein>
<keyword evidence="3" id="KW-1185">Reference proteome</keyword>
<accession>A0A9Y2KY91</accession>
<dbReference type="EMBL" id="CP127247">
    <property type="protein sequence ID" value="WIY24505.1"/>
    <property type="molecule type" value="Genomic_DNA"/>
</dbReference>
<dbReference type="GO" id="GO:0006310">
    <property type="term" value="P:DNA recombination"/>
    <property type="evidence" value="ECO:0007669"/>
    <property type="project" value="UniProtKB-KW"/>
</dbReference>
<dbReference type="GO" id="GO:0015074">
    <property type="term" value="P:DNA integration"/>
    <property type="evidence" value="ECO:0007669"/>
    <property type="project" value="InterPro"/>
</dbReference>
<reference evidence="2 3" key="1">
    <citation type="submission" date="2023-06" db="EMBL/GenBank/DDBJ databases">
        <title>Parasedimentitalea psychrophila sp. nov., a psychrophilic bacterium isolated from deep-sea sediment.</title>
        <authorList>
            <person name="Li A."/>
        </authorList>
    </citation>
    <scope>NUCLEOTIDE SEQUENCE [LARGE SCALE GENOMIC DNA]</scope>
    <source>
        <strain evidence="2 3">QS115</strain>
    </source>
</reference>
<dbReference type="KEGG" id="ppso:QPJ95_18445"/>
<evidence type="ECO:0000256" key="1">
    <source>
        <dbReference type="ARBA" id="ARBA00023172"/>
    </source>
</evidence>